<dbReference type="GO" id="GO:0005524">
    <property type="term" value="F:ATP binding"/>
    <property type="evidence" value="ECO:0007669"/>
    <property type="project" value="UniProtKB-KW"/>
</dbReference>
<dbReference type="InterPro" id="IPR042197">
    <property type="entry name" value="Apaf_helical"/>
</dbReference>
<proteinExistence type="inferred from homology"/>
<dbReference type="Gene3D" id="3.40.50.300">
    <property type="entry name" value="P-loop containing nucleotide triphosphate hydrolases"/>
    <property type="match status" value="1"/>
</dbReference>
<dbReference type="SMART" id="SM00382">
    <property type="entry name" value="AAA"/>
    <property type="match status" value="1"/>
</dbReference>
<feature type="coiled-coil region" evidence="5">
    <location>
        <begin position="34"/>
        <end position="68"/>
    </location>
</feature>
<dbReference type="GO" id="GO:0006952">
    <property type="term" value="P:defense response"/>
    <property type="evidence" value="ECO:0007669"/>
    <property type="project" value="UniProtKB-KW"/>
</dbReference>
<reference evidence="7" key="1">
    <citation type="submission" date="2011-03" db="EMBL/GenBank/DDBJ databases">
        <title>Evolution of the Rpp4 Asian soybean rust resistance locus in legumes.</title>
        <authorList>
            <person name="Freeman B.C."/>
            <person name="Lincoln L.M."/>
            <person name="Meyer J.D.F."/>
            <person name="Abdelnoor R.V."/>
            <person name="Pedley K.F."/>
            <person name="Whitham S.A."/>
            <person name="Jackson S.A."/>
            <person name="Shoemaker R.C."/>
            <person name="Graham M.A."/>
        </authorList>
    </citation>
    <scope>NUCLEOTIDE SEQUENCE</scope>
</reference>
<evidence type="ECO:0000256" key="1">
    <source>
        <dbReference type="ARBA" id="ARBA00008894"/>
    </source>
</evidence>
<dbReference type="EMBL" id="JF720346">
    <property type="protein sequence ID" value="AEB06128.1"/>
    <property type="molecule type" value="Genomic_DNA"/>
</dbReference>
<dbReference type="InterPro" id="IPR027417">
    <property type="entry name" value="P-loop_NTPase"/>
</dbReference>
<dbReference type="InterPro" id="IPR003593">
    <property type="entry name" value="AAA+_ATPase"/>
</dbReference>
<dbReference type="ExpressionAtlas" id="R4HD36">
    <property type="expression patterns" value="baseline and differential"/>
</dbReference>
<dbReference type="InterPro" id="IPR050905">
    <property type="entry name" value="Plant_NBS-LRR"/>
</dbReference>
<dbReference type="InterPro" id="IPR001611">
    <property type="entry name" value="Leu-rich_rpt"/>
</dbReference>
<dbReference type="InterPro" id="IPR002182">
    <property type="entry name" value="NB-ARC"/>
</dbReference>
<evidence type="ECO:0000256" key="4">
    <source>
        <dbReference type="ARBA" id="ARBA00022840"/>
    </source>
</evidence>
<dbReference type="PRINTS" id="PR00364">
    <property type="entry name" value="DISEASERSIST"/>
</dbReference>
<name>R4HD36_SOYBN</name>
<accession>R4HD36</accession>
<dbReference type="InterPro" id="IPR057135">
    <property type="entry name" value="At4g27190-like_LRR"/>
</dbReference>
<feature type="domain" description="AAA+ ATPase" evidence="6">
    <location>
        <begin position="175"/>
        <end position="395"/>
    </location>
</feature>
<dbReference type="Gene3D" id="1.10.8.430">
    <property type="entry name" value="Helical domain of apoptotic protease-activating factors"/>
    <property type="match status" value="1"/>
</dbReference>
<keyword evidence="3" id="KW-0611">Plant defense</keyword>
<sequence>MDPITSAAAQSAMQIAEPMVKRQLGYIFNYKDKFKEVEECIEMLDDNRKKVQNEVNDAKKNGEEIEDGVQHWLKQVDEKIKKYESFINDERHAQTRCSFRVIFPNNLWLRYRLGRNATKMVEEIKADGHSNKKFDKVSYRLGPSSDAALLNTGYVSFGSRNETIEKIMKALEDSTVNIVGVYGAGGMGKTTLVKEVANKAREKKLFNMVVMANVTRIPDIEKIQGQIAEMLGMRLEEESEIVRADRIRKRLMKEKENTLIILDDLWDGLNLNILGIPRSEDDDGSQQDVNDLSDFGYHKMEKEVFSADFHTMKKDKLAVDFNTMKKGKLAVNFNTMKKDKLAVDFNTMKKGKLSVDSNMIKKEKLSGDHKGCKILLTSRRKEVICNKMDVQERSTFSVGVLDENEAKCFLKKLAGIHAQSFDFDEKVIEIAKMCDGLPMALVSIGRALKNKSSFVWQDVCQRIKRQSFTQGHESIEFSVNLSYEHLKNEQLKHIFLLCARMGNDALIMDLVKFCIGLGLLQGVHTIREARNKVNMLIEELKESTLLVESLSHDRFNMHDIVRDVALSISSKEKHVFFMKNGILDEWPHKDELERYTAICLHFCDINDGLPESIHCPRLEVLHIDSKDDFLKIPDDFFKDMIELRVLILTGVNLSCLPSSIKCLKKLRMLSLERCTLGENLSIIGELKKLRILTLSGSNIESLPLEFGQLDKLQLFDISNCSKLRVIPSNTISRMNSLEEFYMRDSLILWKAEENIQSQKAILSELRHLNQLQNLDVHIQSVSHFPQNLFLDMLDSYKIVIGEFNMLKEGEFKIPDMYDQAKFLALNLKEGIDIHSETWVKMLFKSVEYLLLGELNDVHDVFYELNVEGFPYLKHLSIVNNFGIQYIINSVERFHPLLAFPKLESMCLYKLDNLEKICGNNHLEEASFCRLKVIKIKTCDKLENIFPFFMVGLLTMLETIEVCDCDSLKEIVSIERQTHTINDDKIEFPQLRLLTLKSLPAFACLYTNDKMPSSAQSLEVQVQNRNKDIITEVEQGATSSCISLFNEKVSIPKLEWLELSSINIQKIWSDQSQHCFQNLLTLNVTDCGDLKYLLSFSMAGSLMNLQSLFVSACEMMEDIFCPEHAENIDVFPKLKKMEIIGMEKLNTIWQPHIGLHSFHSLDSLIIGECHELVTIFPSYMEQRFQSLQSLTITNCQLVENIFDFEIIPQTGIRNETNLQNVFLKALPNLVHIWKEDSSEILKYNNLKSISINESPNLKHLFPLSVATDLEKLEILDVYNCRAMKEIVAWGNGSNENAITFKFPQLNTVSLQNSFELMSFYRGTYALEWPSLKKLSILNCFKLEGLTKDITNSQGKPIVSATEKVIYNLESMEISLKEAEWLQKYIVSVHRMHKLQRLVLYGLKNTEILFWFLHRLPNLKSLTLGSCQLKSIWAPASLISRDKIGVVMQLKELELKSLLSLEEIGFEHHPLLQRIERLVISRCMKLTNLASSIVSYNYITHLEVRNCRSLRNLMTSSTAKSLVQLTTMKVFLCEMIVEIVAENEEEKVQEIEFRQLKSLELVSLKNLTSFCSSEKCDFKFPLLESLVVSECPQMKKFSRVQSAPNLKKVHVVAGEKDKWYWEGDLNGTLQKHFTDQVSFEYSKHKRLVDYPQTKGFRHGKPAFPENFFGCLKKLEFDGECIRQIVIPSHVLPYLKTLEELYVHNSDAVQIIFDMDDTDANTKGIVFRLKKVTLKDLSNLKCVWNKTPRGILSFPNLQEVTVLNCRSLATLLPLSLARNLGKLKTLQIEFCHELVEIVGKEDVTEHATTEMFEFPCLWKLVLHELSMLSCFYPGKHHLECPVLGCLYVYYCPKLKLFTSEFHNNHKEAVTEAPISRIQQQPLFSVDKIIRNLKVLALNEENIMLLSDAHLPEDLLFELTDLDLSFENDDNKKDTLPFDFLQKVPSLEHLGVYRCYGLKEIFPSQKLQVHDRTLPGLKQLILFDLGELESIGLEHPWVKPYSQKLQILELWWCPQLEKLVSCAVSFINLKQLQVRNCNGMEYLLKSSTAKSLLQLESLSIRECESMKEIVKKEEEDASDEIIFGSLRRIMLDSLPRLVRFYSGNATLHFTCLEEATIAECQNMQTFSEGIIDAPLLEGIKTSTEDTDLTSHHDLNTTIQTLFHQQVFFEYSKQMILVDYLETTGVRRGKPAFLKNFFGSLKKLEFDGAIKREIVIPSHVLPYLKTLEEFNVHSSDAAQVIFDIDDTDTNTKGMVLPLKKLILKDLSNLKCVWNKTSRGILSFPDLQYVDVQVCKNLVTLFPLSLARNVGKLQTLVIQNCDKLVEIIGKEDATEHATTEMFEFPFLLKLLLYKLSLLSCFYPGKHRLECPFLTSLYVSYCPKLKLFTSEFHNDHKEAVTEAPISRLQQQPLFSVDKIVPNLKSLTLNVENIMLLSDARLPQDLLFKLNFLALSFENDDNKKDTLPFDFLQKVPSLEHLFVQSCYGLKEIFPSQKLQVHDRTLPGLKQLSLSNLGELESIGLEHPWVKPYSQKLQLLKLWWCPQLEKLVSCAVSFINLKQLEVTCCDRMEYLLKCSTAKSLLQLESLSIRECESMKEIVKKEEEDASDEIIFGRLRTIMLDSLPRLVRFYSGNATLHFTCLRVATIAECQNMETFSEGIIEAPLLEGIKTSTEDTDLTSHHDLNTTIETLFHQQVFFEYSKHMILVDYLETTGVRRGKPAFLKNFFGSLKKLEFDGAIKREIVIPSHVLPYLKTLEEFNVHSSDAAQVIFDIDDTDTNTKGMVLPLKKLILKDLSNLKCVWNKNPLGILSFPHLQEVVLTKCRTLATLFPLSLARNLGKLKTLEIQNCHKLVEIVGKEDVTEHGTTEIFEFPCLWQLLLYKLSLLSCFYPGKHHLECPVLKCLDVSYCPKLKLFTSEFGDSPKQAVIEAPISQLQQQPLFSIEKIVPNLEKLTLNEEDIMLLSDAHLPQDFLFKLTDLDLSFENDDNKKDTLPFDFLQKVPSLEHLRVKRCYGLKEIFPSQKLQVHDRSLPALKQLTLFDLGELESIGLEHPWVQPYSQKLQLLSLQWCPRLEELVSCAVSFINLKELEVTNCDMMEYLLKYSTAKSLLQLKSLSISECESMKEIVKKEEEDASDEIIFGSLRRIMLDSLPRLVRFYSGNATLQFTCLEEATIAECQNMQTFSEGIIDAPLLEGIKTSTDDTDHLTSHHDLNTTIQTLFHQQKHKSFVRNKLARPQLSARTRMILALKCIINPCSRPCILFFQSFPCIFSTLIHLESAINLSKTKSKTIDPLKLRVFFEYSKHMILVDYLETTGVRHGKPAFLKNFFGGLKKLEFDGAIKREIVIPSHVLPYLKTLEELNVHSSDAAQVIFDIDDTDANTKGMVLPLKKLILKDLSNLKCVWNKTPRGILSFPNLQLVFVTKCRSLATLFPLSLANNLVNLQILRVWRCDKLVEIVGKEDAMEHGTTEIFEFPCLWKLLLYKLSLLSCFYPGKHHLECPVLKCLDVSYCPKLKLFTSEFHNSHKEAVIEQPLFMVEKVDPKLKELTLNEENIILLRDAHLPHDFLCKLNILDLSFDDYENKKDTLPFDFLHKVPNVECLRVQRCYGLKEIFPSQKLQVHHGILARLNELLLFKLKELESIGLEHPWVKPYSAKLEILKIHKCSRLEKVVSCAVSFISLKELQVSECERMEYLFTSSTAKSLVQLKMLYIEKCESIKEIVRKEDESDASDEEMIFGRLTKLRLESLGRLVRFYSGDGTLQFSCLEEATIAECPNMNTFSEGFVNAPMFEGIKTSTEDSDLTFHHDLNSTIKMLFHQQVEKSACDIEHLKFGDNHHLEEIWLGVVPIPSNNCFNSLKSLSVVECESLPNVIPFYLLRFLYNLKEIEVSNCQSVKAIFDMKGAEADMKPASQISLPLKKLILNQLPNLEHIWNPNPDEILSLQEVSISNCQSLKSLFPTSVANHLAKLDVSSCATLEEIFVENEAALKGETKPFNFHCLTSLTLWELPELKYFYNGKHSLEWPMLTQLDVYHCDKLKLFTTEHHSGEVADIEYPLRTSIDQQAVFSVEKVMPSLEHQATTCKDNMIGQGQFVANAAHLLQNLKVLKLMCYHEDDESNIFSSGLLEEISSIENLEVFCSSFNEIFSSQIPITNCTKVLSKLKILHLKSLQQLNSIGLEHSWVEPLLKALETLEVFSCPNMKILVPSTVLLSNLTSLNVEECHGLVYLFTSSAAKRLGQLKHMSIRDCQAIQEIVSKEGDHESNDEEITFEQLRVLSLESLPSIVGIYSGKHKLKFPSLDQVTLMECPQMKYSYVPDLHQFKPLERI</sequence>
<dbReference type="SUPFAM" id="SSF52058">
    <property type="entry name" value="L domain-like"/>
    <property type="match status" value="3"/>
</dbReference>
<keyword evidence="2" id="KW-0547">Nucleotide-binding</keyword>
<keyword evidence="5" id="KW-0175">Coiled coil</keyword>
<dbReference type="InterPro" id="IPR032675">
    <property type="entry name" value="LRR_dom_sf"/>
</dbReference>
<dbReference type="Gene3D" id="3.80.10.10">
    <property type="entry name" value="Ribonuclease Inhibitor"/>
    <property type="match status" value="14"/>
</dbReference>
<dbReference type="PANTHER" id="PTHR33463:SF196">
    <property type="entry name" value="NB-ARC DOMAIN DISEASE RESISTANCE PROTEIN"/>
    <property type="match status" value="1"/>
</dbReference>
<dbReference type="SUPFAM" id="SSF52540">
    <property type="entry name" value="P-loop containing nucleoside triphosphate hydrolases"/>
    <property type="match status" value="1"/>
</dbReference>
<gene>
    <name evidence="7" type="primary">Rpp4R5</name>
</gene>
<evidence type="ECO:0000256" key="3">
    <source>
        <dbReference type="ARBA" id="ARBA00022821"/>
    </source>
</evidence>
<dbReference type="Pfam" id="PF00931">
    <property type="entry name" value="NB-ARC"/>
    <property type="match status" value="1"/>
</dbReference>
<dbReference type="SUPFAM" id="SSF52047">
    <property type="entry name" value="RNI-like"/>
    <property type="match status" value="6"/>
</dbReference>
<evidence type="ECO:0000256" key="5">
    <source>
        <dbReference type="SAM" id="Coils"/>
    </source>
</evidence>
<comment type="similarity">
    <text evidence="1">Belongs to the disease resistance NB-LRR family.</text>
</comment>
<organism evidence="7">
    <name type="scientific">Glycine max</name>
    <name type="common">Soybean</name>
    <name type="synonym">Glycine hispida</name>
    <dbReference type="NCBI Taxonomy" id="3847"/>
    <lineage>
        <taxon>Eukaryota</taxon>
        <taxon>Viridiplantae</taxon>
        <taxon>Streptophyta</taxon>
        <taxon>Embryophyta</taxon>
        <taxon>Tracheophyta</taxon>
        <taxon>Spermatophyta</taxon>
        <taxon>Magnoliopsida</taxon>
        <taxon>eudicotyledons</taxon>
        <taxon>Gunneridae</taxon>
        <taxon>Pentapetalae</taxon>
        <taxon>rosids</taxon>
        <taxon>fabids</taxon>
        <taxon>Fabales</taxon>
        <taxon>Fabaceae</taxon>
        <taxon>Papilionoideae</taxon>
        <taxon>50 kb inversion clade</taxon>
        <taxon>NPAAA clade</taxon>
        <taxon>indigoferoid/millettioid clade</taxon>
        <taxon>Phaseoleae</taxon>
        <taxon>Glycine</taxon>
        <taxon>Glycine subgen. Soja</taxon>
    </lineage>
</organism>
<evidence type="ECO:0000313" key="7">
    <source>
        <dbReference type="EMBL" id="AEB06128.1"/>
    </source>
</evidence>
<dbReference type="Pfam" id="PF23247">
    <property type="entry name" value="LRR_RPS2"/>
    <property type="match status" value="16"/>
</dbReference>
<keyword evidence="4" id="KW-0067">ATP-binding</keyword>
<evidence type="ECO:0000259" key="6">
    <source>
        <dbReference type="SMART" id="SM00382"/>
    </source>
</evidence>
<dbReference type="Pfam" id="PF13855">
    <property type="entry name" value="LRR_8"/>
    <property type="match status" value="1"/>
</dbReference>
<dbReference type="PANTHER" id="PTHR33463">
    <property type="entry name" value="NB-ARC DOMAIN-CONTAINING PROTEIN-RELATED"/>
    <property type="match status" value="1"/>
</dbReference>
<protein>
    <submittedName>
        <fullName evidence="7">Rpp4 candidate R5</fullName>
    </submittedName>
</protein>
<dbReference type="GO" id="GO:0043531">
    <property type="term" value="F:ADP binding"/>
    <property type="evidence" value="ECO:0007669"/>
    <property type="project" value="InterPro"/>
</dbReference>
<evidence type="ECO:0000256" key="2">
    <source>
        <dbReference type="ARBA" id="ARBA00022741"/>
    </source>
</evidence>